<dbReference type="RefSeq" id="WP_185800697.1">
    <property type="nucleotide sequence ID" value="NZ_JACJVJ010000001.1"/>
</dbReference>
<dbReference type="AlphaFoldDB" id="A0A842HYR9"/>
<dbReference type="Gene3D" id="3.40.50.150">
    <property type="entry name" value="Vaccinia Virus protein VP39"/>
    <property type="match status" value="1"/>
</dbReference>
<keyword evidence="1" id="KW-0732">Signal</keyword>
<reference evidence="2 3" key="1">
    <citation type="submission" date="2020-08" db="EMBL/GenBank/DDBJ databases">
        <title>Draft genome sequence of Parasphingopyxis sp. GrpM-11.</title>
        <authorList>
            <person name="Oh J."/>
            <person name="Roh D.-H."/>
        </authorList>
    </citation>
    <scope>NUCLEOTIDE SEQUENCE [LARGE SCALE GENOMIC DNA]</scope>
    <source>
        <strain evidence="2 3">GrpM-11</strain>
    </source>
</reference>
<sequence length="310" mass="33587">MTRTIALLLAASAALSAPALAQQTSAQPESGEQPSILDRLLDRVLGPAQQAEETAAESEGSSLIEIILAEDYRAEDRARDRYRHPEETLAFFRVEPTMTVAEIGPGGGWYSRILAPLTAYQGRYLVVNSGTGGRGLDAEQIARANAATAGFPARVEEWTGVTADRVTAFNSDEIPEGLAGTVDRILVFRAMHGLLNNGIADTEIRQWRELLAEGGMIGVVQHRAPESEVWERANGSRGYLKQSDVIALFDAHGFELVGSSEINANPGDPANWERGVWTLPPTLAGGEENRSQYLAIGESDRMTLLFRKAD</sequence>
<keyword evidence="2" id="KW-0808">Transferase</keyword>
<organism evidence="2 3">
    <name type="scientific">Parasphingopyxis marina</name>
    <dbReference type="NCBI Taxonomy" id="2761622"/>
    <lineage>
        <taxon>Bacteria</taxon>
        <taxon>Pseudomonadati</taxon>
        <taxon>Pseudomonadota</taxon>
        <taxon>Alphaproteobacteria</taxon>
        <taxon>Sphingomonadales</taxon>
        <taxon>Sphingomonadaceae</taxon>
        <taxon>Parasphingopyxis</taxon>
    </lineage>
</organism>
<dbReference type="InterPro" id="IPR016980">
    <property type="entry name" value="S-AdoMet-dep_MeTrfase_Alr7345"/>
</dbReference>
<evidence type="ECO:0000313" key="2">
    <source>
        <dbReference type="EMBL" id="MBC2777491.1"/>
    </source>
</evidence>
<dbReference type="Proteomes" id="UP000564378">
    <property type="component" value="Unassembled WGS sequence"/>
</dbReference>
<dbReference type="GO" id="GO:0008168">
    <property type="term" value="F:methyltransferase activity"/>
    <property type="evidence" value="ECO:0007669"/>
    <property type="project" value="UniProtKB-KW"/>
</dbReference>
<keyword evidence="2" id="KW-0489">Methyltransferase</keyword>
<dbReference type="InterPro" id="IPR029063">
    <property type="entry name" value="SAM-dependent_MTases_sf"/>
</dbReference>
<dbReference type="GO" id="GO:0032259">
    <property type="term" value="P:methylation"/>
    <property type="evidence" value="ECO:0007669"/>
    <property type="project" value="UniProtKB-KW"/>
</dbReference>
<comment type="caution">
    <text evidence="2">The sequence shown here is derived from an EMBL/GenBank/DDBJ whole genome shotgun (WGS) entry which is preliminary data.</text>
</comment>
<feature type="chain" id="PRO_5032961277" evidence="1">
    <location>
        <begin position="22"/>
        <end position="310"/>
    </location>
</feature>
<evidence type="ECO:0000256" key="1">
    <source>
        <dbReference type="SAM" id="SignalP"/>
    </source>
</evidence>
<dbReference type="PIRSF" id="PIRSF031679">
    <property type="entry name" value="Mtase_Alr7345_prd"/>
    <property type="match status" value="1"/>
</dbReference>
<gene>
    <name evidence="2" type="ORF">H6P80_07640</name>
</gene>
<proteinExistence type="predicted"/>
<dbReference type="EMBL" id="JACJVJ010000001">
    <property type="protein sequence ID" value="MBC2777491.1"/>
    <property type="molecule type" value="Genomic_DNA"/>
</dbReference>
<keyword evidence="3" id="KW-1185">Reference proteome</keyword>
<name>A0A842HYR9_9SPHN</name>
<accession>A0A842HYR9</accession>
<evidence type="ECO:0000313" key="3">
    <source>
        <dbReference type="Proteomes" id="UP000564378"/>
    </source>
</evidence>
<dbReference type="SUPFAM" id="SSF53335">
    <property type="entry name" value="S-adenosyl-L-methionine-dependent methyltransferases"/>
    <property type="match status" value="1"/>
</dbReference>
<feature type="signal peptide" evidence="1">
    <location>
        <begin position="1"/>
        <end position="21"/>
    </location>
</feature>
<protein>
    <submittedName>
        <fullName evidence="2">Class I SAM-dependent methyltransferase</fullName>
    </submittedName>
</protein>